<organism evidence="8 9">
    <name type="scientific">Puniceicoccus vermicola</name>
    <dbReference type="NCBI Taxonomy" id="388746"/>
    <lineage>
        <taxon>Bacteria</taxon>
        <taxon>Pseudomonadati</taxon>
        <taxon>Verrucomicrobiota</taxon>
        <taxon>Opitutia</taxon>
        <taxon>Puniceicoccales</taxon>
        <taxon>Puniceicoccaceae</taxon>
        <taxon>Puniceicoccus</taxon>
    </lineage>
</organism>
<comment type="function">
    <text evidence="6">One of the primary rRNA binding proteins, it binds directly to 16S rRNA central domain where it helps coordinate assembly of the platform of the 30S subunit.</text>
</comment>
<evidence type="ECO:0000256" key="5">
    <source>
        <dbReference type="ARBA" id="ARBA00046740"/>
    </source>
</evidence>
<keyword evidence="6" id="KW-0699">rRNA-binding</keyword>
<evidence type="ECO:0000313" key="9">
    <source>
        <dbReference type="Proteomes" id="UP000525652"/>
    </source>
</evidence>
<dbReference type="GO" id="GO:0005840">
    <property type="term" value="C:ribosome"/>
    <property type="evidence" value="ECO:0007669"/>
    <property type="project" value="UniProtKB-KW"/>
</dbReference>
<dbReference type="GO" id="GO:0006412">
    <property type="term" value="P:translation"/>
    <property type="evidence" value="ECO:0007669"/>
    <property type="project" value="UniProtKB-UniRule"/>
</dbReference>
<dbReference type="EMBL" id="JACHVA010000126">
    <property type="protein sequence ID" value="MBC2603288.1"/>
    <property type="molecule type" value="Genomic_DNA"/>
</dbReference>
<evidence type="ECO:0000313" key="8">
    <source>
        <dbReference type="EMBL" id="MBC2603288.1"/>
    </source>
</evidence>
<dbReference type="InterPro" id="IPR047863">
    <property type="entry name" value="Ribosomal_uS8_CS"/>
</dbReference>
<dbReference type="InterPro" id="IPR000630">
    <property type="entry name" value="Ribosomal_uS8"/>
</dbReference>
<keyword evidence="9" id="KW-1185">Reference proteome</keyword>
<comment type="caution">
    <text evidence="8">The sequence shown here is derived from an EMBL/GenBank/DDBJ whole genome shotgun (WGS) entry which is preliminary data.</text>
</comment>
<dbReference type="Gene3D" id="3.30.1490.10">
    <property type="match status" value="1"/>
</dbReference>
<accession>A0A7X1E5Q0</accession>
<dbReference type="GO" id="GO:0005737">
    <property type="term" value="C:cytoplasm"/>
    <property type="evidence" value="ECO:0007669"/>
    <property type="project" value="UniProtKB-ARBA"/>
</dbReference>
<evidence type="ECO:0000256" key="7">
    <source>
        <dbReference type="RuleBase" id="RU003660"/>
    </source>
</evidence>
<keyword evidence="2 6" id="KW-0689">Ribosomal protein</keyword>
<dbReference type="NCBIfam" id="NF001109">
    <property type="entry name" value="PRK00136.1"/>
    <property type="match status" value="1"/>
</dbReference>
<comment type="similarity">
    <text evidence="1 6 7">Belongs to the universal ribosomal protein uS8 family.</text>
</comment>
<sequence length="132" mass="14523">MAIHDTIGDFLTAIRNGSSAGRETIETPFSKMRLAIGEILVKEGYLAKCEKVEARKNVPAIRIDLKYVNNTPAITDLQRLSRPGCRRYTSSTEMPKVLGGLGFSIISTPKGVLKDSEARRQKVGGEVVCEVW</sequence>
<dbReference type="Gene3D" id="3.30.1370.30">
    <property type="match status" value="1"/>
</dbReference>
<name>A0A7X1E5Q0_9BACT</name>
<keyword evidence="3 6" id="KW-0687">Ribonucleoprotein</keyword>
<dbReference type="GO" id="GO:0003735">
    <property type="term" value="F:structural constituent of ribosome"/>
    <property type="evidence" value="ECO:0007669"/>
    <property type="project" value="InterPro"/>
</dbReference>
<gene>
    <name evidence="6 8" type="primary">rpsH</name>
    <name evidence="8" type="ORF">H5P30_16015</name>
</gene>
<evidence type="ECO:0000256" key="3">
    <source>
        <dbReference type="ARBA" id="ARBA00023274"/>
    </source>
</evidence>
<dbReference type="GO" id="GO:1990904">
    <property type="term" value="C:ribonucleoprotein complex"/>
    <property type="evidence" value="ECO:0007669"/>
    <property type="project" value="UniProtKB-KW"/>
</dbReference>
<dbReference type="PROSITE" id="PS00053">
    <property type="entry name" value="RIBOSOMAL_S8"/>
    <property type="match status" value="1"/>
</dbReference>
<protein>
    <recommendedName>
        <fullName evidence="4 6">Small ribosomal subunit protein uS8</fullName>
    </recommendedName>
</protein>
<dbReference type="RefSeq" id="WP_185693920.1">
    <property type="nucleotide sequence ID" value="NZ_JACHVA010000126.1"/>
</dbReference>
<keyword evidence="6" id="KW-0694">RNA-binding</keyword>
<dbReference type="GO" id="GO:0019843">
    <property type="term" value="F:rRNA binding"/>
    <property type="evidence" value="ECO:0007669"/>
    <property type="project" value="UniProtKB-UniRule"/>
</dbReference>
<dbReference type="FunFam" id="3.30.1490.10:FF:000001">
    <property type="entry name" value="30S ribosomal protein S8"/>
    <property type="match status" value="1"/>
</dbReference>
<dbReference type="Pfam" id="PF00410">
    <property type="entry name" value="Ribosomal_S8"/>
    <property type="match status" value="1"/>
</dbReference>
<dbReference type="PANTHER" id="PTHR11758">
    <property type="entry name" value="40S RIBOSOMAL PROTEIN S15A"/>
    <property type="match status" value="1"/>
</dbReference>
<evidence type="ECO:0000256" key="1">
    <source>
        <dbReference type="ARBA" id="ARBA00006471"/>
    </source>
</evidence>
<proteinExistence type="inferred from homology"/>
<dbReference type="Proteomes" id="UP000525652">
    <property type="component" value="Unassembled WGS sequence"/>
</dbReference>
<reference evidence="8 9" key="1">
    <citation type="submission" date="2020-07" db="EMBL/GenBank/DDBJ databases">
        <authorList>
            <person name="Feng X."/>
        </authorList>
    </citation>
    <scope>NUCLEOTIDE SEQUENCE [LARGE SCALE GENOMIC DNA]</scope>
    <source>
        <strain evidence="8 9">JCM14086</strain>
    </source>
</reference>
<evidence type="ECO:0000256" key="6">
    <source>
        <dbReference type="HAMAP-Rule" id="MF_01302"/>
    </source>
</evidence>
<dbReference type="InterPro" id="IPR035987">
    <property type="entry name" value="Ribosomal_uS8_sf"/>
</dbReference>
<comment type="subunit">
    <text evidence="5 6">Part of the 30S ribosomal subunit. Contacts proteins S5 and S12.</text>
</comment>
<evidence type="ECO:0000256" key="2">
    <source>
        <dbReference type="ARBA" id="ARBA00022980"/>
    </source>
</evidence>
<dbReference type="SUPFAM" id="SSF56047">
    <property type="entry name" value="Ribosomal protein S8"/>
    <property type="match status" value="1"/>
</dbReference>
<dbReference type="AlphaFoldDB" id="A0A7X1E5Q0"/>
<dbReference type="HAMAP" id="MF_01302_B">
    <property type="entry name" value="Ribosomal_uS8_B"/>
    <property type="match status" value="1"/>
</dbReference>
<evidence type="ECO:0000256" key="4">
    <source>
        <dbReference type="ARBA" id="ARBA00035258"/>
    </source>
</evidence>